<dbReference type="Pfam" id="PF00931">
    <property type="entry name" value="NB-ARC"/>
    <property type="match status" value="1"/>
</dbReference>
<dbReference type="SUPFAM" id="SSF52540">
    <property type="entry name" value="P-loop containing nucleoside triphosphate hydrolases"/>
    <property type="match status" value="1"/>
</dbReference>
<dbReference type="GO" id="GO:0043531">
    <property type="term" value="F:ADP binding"/>
    <property type="evidence" value="ECO:0007669"/>
    <property type="project" value="InterPro"/>
</dbReference>
<proteinExistence type="predicted"/>
<dbReference type="GO" id="GO:0006355">
    <property type="term" value="P:regulation of DNA-templated transcription"/>
    <property type="evidence" value="ECO:0007669"/>
    <property type="project" value="InterPro"/>
</dbReference>
<dbReference type="SUPFAM" id="SSF46894">
    <property type="entry name" value="C-terminal effector domain of the bipartite response regulators"/>
    <property type="match status" value="1"/>
</dbReference>
<dbReference type="InterPro" id="IPR002182">
    <property type="entry name" value="NB-ARC"/>
</dbReference>
<organism evidence="2">
    <name type="scientific">Planktothricoides sp. SpSt-374</name>
    <dbReference type="NCBI Taxonomy" id="2282167"/>
    <lineage>
        <taxon>Bacteria</taxon>
        <taxon>Bacillati</taxon>
        <taxon>Cyanobacteriota</taxon>
        <taxon>Cyanophyceae</taxon>
        <taxon>Oscillatoriophycideae</taxon>
        <taxon>Oscillatoriales</taxon>
        <taxon>Oscillatoriaceae</taxon>
        <taxon>Planktothricoides</taxon>
    </lineage>
</organism>
<dbReference type="GO" id="GO:0003677">
    <property type="term" value="F:DNA binding"/>
    <property type="evidence" value="ECO:0007669"/>
    <property type="project" value="InterPro"/>
</dbReference>
<comment type="caution">
    <text evidence="2">The sequence shown here is derived from an EMBL/GenBank/DDBJ whole genome shotgun (WGS) entry which is preliminary data.</text>
</comment>
<dbReference type="SMART" id="SM00421">
    <property type="entry name" value="HTH_LUXR"/>
    <property type="match status" value="1"/>
</dbReference>
<reference evidence="2" key="1">
    <citation type="journal article" date="2020" name="mSystems">
        <title>Genome- and Community-Level Interaction Insights into Carbon Utilization and Element Cycling Functions of Hydrothermarchaeota in Hydrothermal Sediment.</title>
        <authorList>
            <person name="Zhou Z."/>
            <person name="Liu Y."/>
            <person name="Xu W."/>
            <person name="Pan J."/>
            <person name="Luo Z.H."/>
            <person name="Li M."/>
        </authorList>
    </citation>
    <scope>NUCLEOTIDE SEQUENCE [LARGE SCALE GENOMIC DNA]</scope>
    <source>
        <strain evidence="2">SpSt-374</strain>
    </source>
</reference>
<evidence type="ECO:0000259" key="1">
    <source>
        <dbReference type="SMART" id="SM00421"/>
    </source>
</evidence>
<dbReference type="AlphaFoldDB" id="A0A7C3ZQD7"/>
<feature type="domain" description="HTH luxR-type" evidence="1">
    <location>
        <begin position="16"/>
        <end position="78"/>
    </location>
</feature>
<dbReference type="Gene3D" id="1.10.10.10">
    <property type="entry name" value="Winged helix-like DNA-binding domain superfamily/Winged helix DNA-binding domain"/>
    <property type="match status" value="1"/>
</dbReference>
<protein>
    <submittedName>
        <fullName evidence="2">LuxR family transcriptional regulator</fullName>
    </submittedName>
</protein>
<dbReference type="InterPro" id="IPR036388">
    <property type="entry name" value="WH-like_DNA-bd_sf"/>
</dbReference>
<dbReference type="InterPro" id="IPR027417">
    <property type="entry name" value="P-loop_NTPase"/>
</dbReference>
<sequence>MSIQIPQEFLYTIAKERNVSDAELETAIMALEGNSTAAIAARMEISNIAVRKRLGEVYRKFNISGRGPGKLAELRHQLFYIYEASPVEGGFLKTTTAHKSSLLSGWHQQDWGEAPELSQFYDRSEDLATLRQWVLEDNCRLLALLGMCGNGKTSLAVQLAKNLLPEFECVVWRSLRQAPPLEDILASLLQVFSPHKKGELPSNSNAITAKFLDYLRKHRCLIIFDDLQGVMQKEELAGNYRPGYEGYRELLRLVGVTNHQSCIIFTSSEAPTELSLLDGAKVRSWQPRGSAVIVGELLQEKGLSPSPEEINILLERYGDNLLAFKIVAMTIQEFFDGDVGEFIQATGLFINDTISEVISHQFERLSSSEAEMMYWLAIESSPVSFSRLRELMLVTPPISELLKNLDSLGRRSLVEKYPGRGEPSFTLQPAILKYVAERLVGQACQEIQNLLKSRKIEGLIVLKTHTLKPLPPVKSKHSQTPRSDQLTIKLLNHHLQNSALKKYGHEETINILNKIIELMGEKSVLEVGYALKNLQTILAELGGGNLP</sequence>
<evidence type="ECO:0000313" key="2">
    <source>
        <dbReference type="EMBL" id="HGG03501.1"/>
    </source>
</evidence>
<dbReference type="PANTHER" id="PTHR47691:SF3">
    <property type="entry name" value="HTH-TYPE TRANSCRIPTIONAL REGULATOR RV0890C-RELATED"/>
    <property type="match status" value="1"/>
</dbReference>
<name>A0A7C3ZQD7_9CYAN</name>
<dbReference type="InterPro" id="IPR000792">
    <property type="entry name" value="Tscrpt_reg_LuxR_C"/>
</dbReference>
<dbReference type="PANTHER" id="PTHR47691">
    <property type="entry name" value="REGULATOR-RELATED"/>
    <property type="match status" value="1"/>
</dbReference>
<gene>
    <name evidence="2" type="ORF">ENR15_23395</name>
</gene>
<dbReference type="Gene3D" id="3.40.50.300">
    <property type="entry name" value="P-loop containing nucleotide triphosphate hydrolases"/>
    <property type="match status" value="1"/>
</dbReference>
<accession>A0A7C3ZQD7</accession>
<dbReference type="InterPro" id="IPR016032">
    <property type="entry name" value="Sig_transdc_resp-reg_C-effctor"/>
</dbReference>
<dbReference type="EMBL" id="DSPX01000244">
    <property type="protein sequence ID" value="HGG03501.1"/>
    <property type="molecule type" value="Genomic_DNA"/>
</dbReference>